<dbReference type="PROSITE" id="PS50880">
    <property type="entry name" value="TOPRIM"/>
    <property type="match status" value="1"/>
</dbReference>
<keyword evidence="4 6" id="KW-0238">DNA-binding</keyword>
<dbReference type="InterPro" id="IPR023405">
    <property type="entry name" value="Topo_IA_core_domain"/>
</dbReference>
<dbReference type="Gene3D" id="1.10.290.10">
    <property type="entry name" value="Topoisomerase I, domain 4"/>
    <property type="match status" value="1"/>
</dbReference>
<evidence type="ECO:0000256" key="6">
    <source>
        <dbReference type="RuleBase" id="RU362092"/>
    </source>
</evidence>
<dbReference type="GO" id="GO:0006281">
    <property type="term" value="P:DNA repair"/>
    <property type="evidence" value="ECO:0007669"/>
    <property type="project" value="TreeGrafter"/>
</dbReference>
<evidence type="ECO:0000256" key="2">
    <source>
        <dbReference type="ARBA" id="ARBA00009446"/>
    </source>
</evidence>
<dbReference type="InterPro" id="IPR003602">
    <property type="entry name" value="Topo_IA_DNA-bd_dom"/>
</dbReference>
<dbReference type="GO" id="GO:0031422">
    <property type="term" value="C:RecQ family helicase-topoisomerase III complex"/>
    <property type="evidence" value="ECO:0007669"/>
    <property type="project" value="TreeGrafter"/>
</dbReference>
<evidence type="ECO:0000256" key="3">
    <source>
        <dbReference type="ARBA" id="ARBA00023029"/>
    </source>
</evidence>
<reference evidence="10" key="1">
    <citation type="journal article" date="2018" name="Nat. Microbiol.">
        <title>Leveraging single-cell genomics to expand the fungal tree of life.</title>
        <authorList>
            <person name="Ahrendt S.R."/>
            <person name="Quandt C.A."/>
            <person name="Ciobanu D."/>
            <person name="Clum A."/>
            <person name="Salamov A."/>
            <person name="Andreopoulos B."/>
            <person name="Cheng J.F."/>
            <person name="Woyke T."/>
            <person name="Pelin A."/>
            <person name="Henrissat B."/>
            <person name="Reynolds N.K."/>
            <person name="Benny G.L."/>
            <person name="Smith M.E."/>
            <person name="James T.Y."/>
            <person name="Grigoriev I.V."/>
        </authorList>
    </citation>
    <scope>NUCLEOTIDE SEQUENCE [LARGE SCALE GENOMIC DNA]</scope>
    <source>
        <strain evidence="10">RSA 1356</strain>
    </source>
</reference>
<comment type="function">
    <text evidence="6">Introduces a single-strand break via transesterification at a target site in duplex DNA. Releases the supercoiling and torsional tension of DNA introduced during the DNA replication and transcription by transiently cleaving and rejoining one strand of the DNA duplex. The scissile phosphodiester is attacked by the catalytic tyrosine of the enzyme, resulting in the formation of a DNA-(5'-phosphotyrosyl)-enzyme intermediate and the expulsion of a 3'-OH DNA strand.</text>
</comment>
<dbReference type="Gene3D" id="3.40.50.140">
    <property type="match status" value="1"/>
</dbReference>
<dbReference type="PRINTS" id="PR00417">
    <property type="entry name" value="PRTPISMRASEI"/>
</dbReference>
<dbReference type="InterPro" id="IPR034144">
    <property type="entry name" value="TOPRIM_TopoIII"/>
</dbReference>
<dbReference type="InterPro" id="IPR013825">
    <property type="entry name" value="Topo_IA_cen_sub2"/>
</dbReference>
<organism evidence="9 10">
    <name type="scientific">Thamnocephalis sphaerospora</name>
    <dbReference type="NCBI Taxonomy" id="78915"/>
    <lineage>
        <taxon>Eukaryota</taxon>
        <taxon>Fungi</taxon>
        <taxon>Fungi incertae sedis</taxon>
        <taxon>Zoopagomycota</taxon>
        <taxon>Zoopagomycotina</taxon>
        <taxon>Zoopagomycetes</taxon>
        <taxon>Zoopagales</taxon>
        <taxon>Sigmoideomycetaceae</taxon>
        <taxon>Thamnocephalis</taxon>
    </lineage>
</organism>
<keyword evidence="10" id="KW-1185">Reference proteome</keyword>
<evidence type="ECO:0000256" key="1">
    <source>
        <dbReference type="ARBA" id="ARBA00000213"/>
    </source>
</evidence>
<dbReference type="OrthoDB" id="430051at2759"/>
<name>A0A4P9XXD7_9FUNG</name>
<dbReference type="GO" id="GO:0006310">
    <property type="term" value="P:DNA recombination"/>
    <property type="evidence" value="ECO:0007669"/>
    <property type="project" value="TreeGrafter"/>
</dbReference>
<sequence length="604" mass="69487">MRVLNVAEKPSLARSIAQILGGGEVQVLEGRSKYCKNFRFLYQLGGQRCEMIMTSVLGHLMEDDFAGEYRSWRSVSPQELFDAPISRIVNEKMKDVHRNLVEQARQADRLLLWTDCDREGENIAYEISQVCRTANRRIEVLRPRFSVISAREIHQACAAPSQLDMQQVHAVEARRELDLRIGAAFTRLQTLRLQNRFPALDKKIISYGSCQFPTLGFVVDRFLRVENFVPEPFWKIDVQLKRDDSTVAFLWRRVHLFDRLCCMVLYEACVEQPRATVTAARSRPVSKRRPLPLTTVELQKNASRLLNMSSNDAMETAEALYIRGLISYPRTETDRFDTKFPFSQMIEKQAQDSTWGGFAQHLLGGGFRMPRQGTHDDRAHPPIHPTGHASNLSGRELKVFEFVTRRFLACCAEDARGRETTVDVEIAGERFWTKGLIVDAKNYLEIYTYERWNARLLPNFQQGEVFMPSVLNMQEGRTSAPNLLREPDLIALMDANGIGTDATIHEHIKKILDREYAFKQQGFFYPSTLGIGLARGYDRIDLEQSLTKPLLRRKMEENMQRICAGNLSRTEVVQESLDMYRLMYVKTDNNLNALIQELARYLSP</sequence>
<evidence type="ECO:0000259" key="8">
    <source>
        <dbReference type="PROSITE" id="PS52039"/>
    </source>
</evidence>
<keyword evidence="3 6" id="KW-0799">Topoisomerase</keyword>
<proteinExistence type="inferred from homology"/>
<evidence type="ECO:0000256" key="4">
    <source>
        <dbReference type="ARBA" id="ARBA00023125"/>
    </source>
</evidence>
<dbReference type="GO" id="GO:0003917">
    <property type="term" value="F:DNA topoisomerase type I (single strand cut, ATP-independent) activity"/>
    <property type="evidence" value="ECO:0007669"/>
    <property type="project" value="UniProtKB-EC"/>
</dbReference>
<evidence type="ECO:0000259" key="7">
    <source>
        <dbReference type="PROSITE" id="PS50880"/>
    </source>
</evidence>
<dbReference type="InterPro" id="IPR013826">
    <property type="entry name" value="Topo_IA_cen_sub3"/>
</dbReference>
<dbReference type="GO" id="GO:0003677">
    <property type="term" value="F:DNA binding"/>
    <property type="evidence" value="ECO:0007669"/>
    <property type="project" value="UniProtKB-KW"/>
</dbReference>
<evidence type="ECO:0000313" key="10">
    <source>
        <dbReference type="Proteomes" id="UP000271241"/>
    </source>
</evidence>
<protein>
    <recommendedName>
        <fullName evidence="6">DNA topoisomerase</fullName>
        <ecNumber evidence="6">5.6.2.1</ecNumber>
    </recommendedName>
</protein>
<keyword evidence="5 6" id="KW-0413">Isomerase</keyword>
<dbReference type="InterPro" id="IPR000380">
    <property type="entry name" value="Topo_IA"/>
</dbReference>
<dbReference type="Proteomes" id="UP000271241">
    <property type="component" value="Unassembled WGS sequence"/>
</dbReference>
<feature type="domain" description="Topo IA-type catalytic" evidence="8">
    <location>
        <begin position="164"/>
        <end position="584"/>
    </location>
</feature>
<dbReference type="FunFam" id="1.10.290.10:FF:000001">
    <property type="entry name" value="DNA topoisomerase"/>
    <property type="match status" value="1"/>
</dbReference>
<dbReference type="SMART" id="SM00436">
    <property type="entry name" value="TOP1Bc"/>
    <property type="match status" value="1"/>
</dbReference>
<dbReference type="CDD" id="cd03362">
    <property type="entry name" value="TOPRIM_TopoIA_TopoIII"/>
    <property type="match status" value="1"/>
</dbReference>
<comment type="similarity">
    <text evidence="2 6">Belongs to the type IA topoisomerase family.</text>
</comment>
<dbReference type="CDD" id="cd00186">
    <property type="entry name" value="TOP1Ac"/>
    <property type="match status" value="1"/>
</dbReference>
<dbReference type="GO" id="GO:0005634">
    <property type="term" value="C:nucleus"/>
    <property type="evidence" value="ECO:0007669"/>
    <property type="project" value="TreeGrafter"/>
</dbReference>
<dbReference type="EMBL" id="KZ992429">
    <property type="protein sequence ID" value="RKP11038.1"/>
    <property type="molecule type" value="Genomic_DNA"/>
</dbReference>
<dbReference type="Pfam" id="PF01751">
    <property type="entry name" value="Toprim"/>
    <property type="match status" value="1"/>
</dbReference>
<dbReference type="PROSITE" id="PS52039">
    <property type="entry name" value="TOPO_IA_2"/>
    <property type="match status" value="1"/>
</dbReference>
<gene>
    <name evidence="9" type="ORF">THASP1DRAFT_27211</name>
</gene>
<dbReference type="Pfam" id="PF01131">
    <property type="entry name" value="Topoisom_bac"/>
    <property type="match status" value="1"/>
</dbReference>
<dbReference type="Gene3D" id="2.70.20.10">
    <property type="entry name" value="Topoisomerase I, domain 3"/>
    <property type="match status" value="1"/>
</dbReference>
<dbReference type="STRING" id="78915.A0A4P9XXD7"/>
<evidence type="ECO:0000313" key="9">
    <source>
        <dbReference type="EMBL" id="RKP11038.1"/>
    </source>
</evidence>
<dbReference type="AlphaFoldDB" id="A0A4P9XXD7"/>
<dbReference type="PANTHER" id="PTHR11390:SF21">
    <property type="entry name" value="DNA TOPOISOMERASE 3-ALPHA"/>
    <property type="match status" value="1"/>
</dbReference>
<accession>A0A4P9XXD7</accession>
<dbReference type="InterPro" id="IPR013497">
    <property type="entry name" value="Topo_IA_cen"/>
</dbReference>
<dbReference type="SMART" id="SM00437">
    <property type="entry name" value="TOP1Ac"/>
    <property type="match status" value="1"/>
</dbReference>
<dbReference type="Gene3D" id="1.10.460.10">
    <property type="entry name" value="Topoisomerase I, domain 2"/>
    <property type="match status" value="1"/>
</dbReference>
<dbReference type="InterPro" id="IPR006171">
    <property type="entry name" value="TOPRIM_dom"/>
</dbReference>
<comment type="catalytic activity">
    <reaction evidence="1 6">
        <text>ATP-independent breakage of single-stranded DNA, followed by passage and rejoining.</text>
        <dbReference type="EC" id="5.6.2.1"/>
    </reaction>
</comment>
<dbReference type="GO" id="GO:0006265">
    <property type="term" value="P:DNA topological change"/>
    <property type="evidence" value="ECO:0007669"/>
    <property type="project" value="InterPro"/>
</dbReference>
<dbReference type="SUPFAM" id="SSF56712">
    <property type="entry name" value="Prokaryotic type I DNA topoisomerase"/>
    <property type="match status" value="1"/>
</dbReference>
<dbReference type="FunFam" id="3.40.50.140:FF:000003">
    <property type="entry name" value="DNA topoisomerase"/>
    <property type="match status" value="1"/>
</dbReference>
<dbReference type="InterPro" id="IPR013824">
    <property type="entry name" value="Topo_IA_cen_sub1"/>
</dbReference>
<dbReference type="InterPro" id="IPR003601">
    <property type="entry name" value="Topo_IA_2"/>
</dbReference>
<dbReference type="PANTHER" id="PTHR11390">
    <property type="entry name" value="PROKARYOTIC DNA TOPOISOMERASE"/>
    <property type="match status" value="1"/>
</dbReference>
<dbReference type="SMART" id="SM00493">
    <property type="entry name" value="TOPRIM"/>
    <property type="match status" value="1"/>
</dbReference>
<evidence type="ECO:0000256" key="5">
    <source>
        <dbReference type="ARBA" id="ARBA00023235"/>
    </source>
</evidence>
<feature type="domain" description="Toprim" evidence="7">
    <location>
        <begin position="2"/>
        <end position="146"/>
    </location>
</feature>
<dbReference type="EC" id="5.6.2.1" evidence="6"/>